<proteinExistence type="predicted"/>
<feature type="region of interest" description="Disordered" evidence="1">
    <location>
        <begin position="1"/>
        <end position="74"/>
    </location>
</feature>
<dbReference type="KEGG" id="pco:PHACADRAFT_260488"/>
<evidence type="ECO:0000313" key="3">
    <source>
        <dbReference type="Proteomes" id="UP000008370"/>
    </source>
</evidence>
<protein>
    <submittedName>
        <fullName evidence="2">Uncharacterized protein</fullName>
    </submittedName>
</protein>
<dbReference type="AlphaFoldDB" id="K5VLF5"/>
<feature type="compositionally biased region" description="Polar residues" evidence="1">
    <location>
        <begin position="58"/>
        <end position="74"/>
    </location>
</feature>
<name>K5VLF5_PHACS</name>
<dbReference type="Proteomes" id="UP000008370">
    <property type="component" value="Unassembled WGS sequence"/>
</dbReference>
<sequence>MSFPSSTGAERSGRTRHVHSPYPHHGPDSPVAQGGLHQSTADEARYSAPVAHPPPTPQMNARQPTLLGDTSFSSNGLSFSQESLHHTLSPFNVSHTHPPNSFVPQAHYTSPSGIDPARTYFVDQLISQVKIGSSAKRQLLHEVANSSMDKQVIAALAHSMATREEVDALANKVVEQNQTLEKILQYCREDWKLDATQDSLINATLRHFLIRPAEDYGPVTVARVMAYIKKRENAVKFHLEDVIGDPIAETKILKVIEKKELPARGNFKKLVWHAVEKQQSLDCWITDVIAHWNYGPEPRASTRRLIMAHLAFARSIAEPIVAEKRPTGADSGFWKVMRKEMKSLHSKKKLGPNHESEKWLEWQEAVVVADEAKYGQGFTGHSITSDDDADDNNDNTEQRDGTNDPDDPFPQVHASYSRNAEQMNTPQ</sequence>
<dbReference type="GeneID" id="18917749"/>
<dbReference type="RefSeq" id="XP_007398604.1">
    <property type="nucleotide sequence ID" value="XM_007398542.1"/>
</dbReference>
<evidence type="ECO:0000256" key="1">
    <source>
        <dbReference type="SAM" id="MobiDB-lite"/>
    </source>
</evidence>
<feature type="compositionally biased region" description="Polar residues" evidence="1">
    <location>
        <begin position="414"/>
        <end position="427"/>
    </location>
</feature>
<dbReference type="HOGENOM" id="CLU_642672_0_0_1"/>
<keyword evidence="3" id="KW-1185">Reference proteome</keyword>
<accession>K5VLF5</accession>
<dbReference type="EMBL" id="JH930475">
    <property type="protein sequence ID" value="EKM52248.1"/>
    <property type="molecule type" value="Genomic_DNA"/>
</dbReference>
<feature type="region of interest" description="Disordered" evidence="1">
    <location>
        <begin position="378"/>
        <end position="427"/>
    </location>
</feature>
<feature type="compositionally biased region" description="Acidic residues" evidence="1">
    <location>
        <begin position="385"/>
        <end position="394"/>
    </location>
</feature>
<reference evidence="2 3" key="1">
    <citation type="journal article" date="2012" name="BMC Genomics">
        <title>Comparative genomics of the white-rot fungi, Phanerochaete carnosa and P. chrysosporium, to elucidate the genetic basis of the distinct wood types they colonize.</title>
        <authorList>
            <person name="Suzuki H."/>
            <person name="MacDonald J."/>
            <person name="Syed K."/>
            <person name="Salamov A."/>
            <person name="Hori C."/>
            <person name="Aerts A."/>
            <person name="Henrissat B."/>
            <person name="Wiebenga A."/>
            <person name="vanKuyk P.A."/>
            <person name="Barry K."/>
            <person name="Lindquist E."/>
            <person name="LaButti K."/>
            <person name="Lapidus A."/>
            <person name="Lucas S."/>
            <person name="Coutinho P."/>
            <person name="Gong Y."/>
            <person name="Samejima M."/>
            <person name="Mahadevan R."/>
            <person name="Abou-Zaid M."/>
            <person name="de Vries R.P."/>
            <person name="Igarashi K."/>
            <person name="Yadav J.S."/>
            <person name="Grigoriev I.V."/>
            <person name="Master E.R."/>
        </authorList>
    </citation>
    <scope>NUCLEOTIDE SEQUENCE [LARGE SCALE GENOMIC DNA]</scope>
    <source>
        <strain evidence="2 3">HHB-10118-sp</strain>
    </source>
</reference>
<dbReference type="InParanoid" id="K5VLF5"/>
<evidence type="ECO:0000313" key="2">
    <source>
        <dbReference type="EMBL" id="EKM52248.1"/>
    </source>
</evidence>
<gene>
    <name evidence="2" type="ORF">PHACADRAFT_260488</name>
</gene>
<organism evidence="2 3">
    <name type="scientific">Phanerochaete carnosa (strain HHB-10118-sp)</name>
    <name type="common">White-rot fungus</name>
    <name type="synonym">Peniophora carnosa</name>
    <dbReference type="NCBI Taxonomy" id="650164"/>
    <lineage>
        <taxon>Eukaryota</taxon>
        <taxon>Fungi</taxon>
        <taxon>Dikarya</taxon>
        <taxon>Basidiomycota</taxon>
        <taxon>Agaricomycotina</taxon>
        <taxon>Agaricomycetes</taxon>
        <taxon>Polyporales</taxon>
        <taxon>Phanerochaetaceae</taxon>
        <taxon>Phanerochaete</taxon>
    </lineage>
</organism>
<dbReference type="OrthoDB" id="2757019at2759"/>